<keyword evidence="1" id="KW-1133">Transmembrane helix</keyword>
<accession>A0A931FYK0</accession>
<keyword evidence="3" id="KW-0540">Nuclease</keyword>
<evidence type="ECO:0000259" key="2">
    <source>
        <dbReference type="Pfam" id="PF03372"/>
    </source>
</evidence>
<feature type="transmembrane region" description="Helical" evidence="1">
    <location>
        <begin position="45"/>
        <end position="68"/>
    </location>
</feature>
<reference evidence="3" key="1">
    <citation type="submission" date="2020-11" db="EMBL/GenBank/DDBJ databases">
        <title>Isolation and identification of active actinomycetes.</title>
        <authorList>
            <person name="Sun X."/>
        </authorList>
    </citation>
    <scope>NUCLEOTIDE SEQUENCE</scope>
    <source>
        <strain evidence="3">NEAU-A11</strain>
    </source>
</reference>
<gene>
    <name evidence="3" type="ORF">I4J89_10995</name>
</gene>
<keyword evidence="3" id="KW-0378">Hydrolase</keyword>
<organism evidence="3 4">
    <name type="scientific">Actinoplanes aureus</name>
    <dbReference type="NCBI Taxonomy" id="2792083"/>
    <lineage>
        <taxon>Bacteria</taxon>
        <taxon>Bacillati</taxon>
        <taxon>Actinomycetota</taxon>
        <taxon>Actinomycetes</taxon>
        <taxon>Micromonosporales</taxon>
        <taxon>Micromonosporaceae</taxon>
        <taxon>Actinoplanes</taxon>
    </lineage>
</organism>
<dbReference type="GO" id="GO:0004519">
    <property type="term" value="F:endonuclease activity"/>
    <property type="evidence" value="ECO:0007669"/>
    <property type="project" value="UniProtKB-KW"/>
</dbReference>
<comment type="caution">
    <text evidence="3">The sequence shown here is derived from an EMBL/GenBank/DDBJ whole genome shotgun (WGS) entry which is preliminary data.</text>
</comment>
<dbReference type="RefSeq" id="WP_196413770.1">
    <property type="nucleotide sequence ID" value="NZ_JADQTO010000004.1"/>
</dbReference>
<evidence type="ECO:0000313" key="3">
    <source>
        <dbReference type="EMBL" id="MBG0561991.1"/>
    </source>
</evidence>
<evidence type="ECO:0000313" key="4">
    <source>
        <dbReference type="Proteomes" id="UP000598146"/>
    </source>
</evidence>
<sequence>MTITDAPLEKRPAKRRIVLSVLLWLLVAPGALWFLGRVFGLERGLLIMLFAGTPFVAAWTWIPFLIALITKRWPIAAVAGVVAFGMAVCVLPRALPDFDKGPSEGVELRVLTANLLFSGADPAQIVQMVRDNDVAVLAVQEFTPRGEAALKAAGIAELLPYQQLAPEYGASGSGLYSRYPMTDQGSRRNGGGFQQAYATIQPTGAAPVYVESVHPLAPAHPTMFAGWSTDIREQLPADPAATPRILLGDFNATLDHKVLRELIATGYRDAADAVGDGLVPSWPSRGGSNGLVTIDHVLVDERIGVREVDVHDVTDSDHRAVYASLTVPAAS</sequence>
<protein>
    <submittedName>
        <fullName evidence="3">Endonuclease/exonuclease/phosphatase family protein</fullName>
    </submittedName>
</protein>
<feature type="transmembrane region" description="Helical" evidence="1">
    <location>
        <begin position="75"/>
        <end position="95"/>
    </location>
</feature>
<name>A0A931FYK0_9ACTN</name>
<dbReference type="Gene3D" id="3.60.10.10">
    <property type="entry name" value="Endonuclease/exonuclease/phosphatase"/>
    <property type="match status" value="1"/>
</dbReference>
<feature type="domain" description="Endonuclease/exonuclease/phosphatase" evidence="2">
    <location>
        <begin position="111"/>
        <end position="318"/>
    </location>
</feature>
<keyword evidence="3" id="KW-0255">Endonuclease</keyword>
<keyword evidence="4" id="KW-1185">Reference proteome</keyword>
<dbReference type="Pfam" id="PF03372">
    <property type="entry name" value="Exo_endo_phos"/>
    <property type="match status" value="1"/>
</dbReference>
<evidence type="ECO:0000256" key="1">
    <source>
        <dbReference type="SAM" id="Phobius"/>
    </source>
</evidence>
<keyword evidence="1" id="KW-0472">Membrane</keyword>
<dbReference type="InterPro" id="IPR036691">
    <property type="entry name" value="Endo/exonu/phosph_ase_sf"/>
</dbReference>
<dbReference type="SUPFAM" id="SSF56219">
    <property type="entry name" value="DNase I-like"/>
    <property type="match status" value="1"/>
</dbReference>
<dbReference type="AlphaFoldDB" id="A0A931FYK0"/>
<keyword evidence="1" id="KW-0812">Transmembrane</keyword>
<feature type="transmembrane region" description="Helical" evidence="1">
    <location>
        <begin position="17"/>
        <end position="39"/>
    </location>
</feature>
<dbReference type="EMBL" id="JADQTO010000004">
    <property type="protein sequence ID" value="MBG0561991.1"/>
    <property type="molecule type" value="Genomic_DNA"/>
</dbReference>
<dbReference type="Proteomes" id="UP000598146">
    <property type="component" value="Unassembled WGS sequence"/>
</dbReference>
<proteinExistence type="predicted"/>
<dbReference type="InterPro" id="IPR005135">
    <property type="entry name" value="Endo/exonuclease/phosphatase"/>
</dbReference>